<proteinExistence type="inferred from homology"/>
<comment type="similarity">
    <text evidence="2">Belongs to the amino acid-polyamine-organocation (APC) superfamily. Amino acid transporter (AAT) (TC 2.A.3.1) family.</text>
</comment>
<feature type="transmembrane region" description="Helical" evidence="9">
    <location>
        <begin position="350"/>
        <end position="369"/>
    </location>
</feature>
<feature type="transmembrane region" description="Helical" evidence="9">
    <location>
        <begin position="57"/>
        <end position="76"/>
    </location>
</feature>
<keyword evidence="6" id="KW-0029">Amino-acid transport</keyword>
<feature type="transmembrane region" description="Helical" evidence="9">
    <location>
        <begin position="443"/>
        <end position="463"/>
    </location>
</feature>
<dbReference type="GO" id="GO:0005886">
    <property type="term" value="C:plasma membrane"/>
    <property type="evidence" value="ECO:0007669"/>
    <property type="project" value="UniProtKB-SubCell"/>
</dbReference>
<feature type="transmembrane region" description="Helical" evidence="9">
    <location>
        <begin position="255"/>
        <end position="276"/>
    </location>
</feature>
<evidence type="ECO:0000256" key="8">
    <source>
        <dbReference type="ARBA" id="ARBA00023136"/>
    </source>
</evidence>
<dbReference type="RefSeq" id="WP_227321877.1">
    <property type="nucleotide sequence ID" value="NZ_JAESVB010000005.1"/>
</dbReference>
<comment type="subcellular location">
    <subcellularLocation>
        <location evidence="1">Cell membrane</location>
        <topology evidence="1">Multi-pass membrane protein</topology>
    </subcellularLocation>
</comment>
<dbReference type="PROSITE" id="PS00218">
    <property type="entry name" value="AMINO_ACID_PERMEASE_1"/>
    <property type="match status" value="1"/>
</dbReference>
<dbReference type="GO" id="GO:0055085">
    <property type="term" value="P:transmembrane transport"/>
    <property type="evidence" value="ECO:0007669"/>
    <property type="project" value="InterPro"/>
</dbReference>
<keyword evidence="8 9" id="KW-0472">Membrane</keyword>
<dbReference type="PANTHER" id="PTHR43495">
    <property type="entry name" value="GABA PERMEASE"/>
    <property type="match status" value="1"/>
</dbReference>
<reference evidence="11" key="1">
    <citation type="journal article" date="2021" name="Microorganisms">
        <title>Acidisoma silvae sp. nov. and Acidisomacellulosilytica sp. nov., Two Acidophilic Bacteria Isolated from Decaying Wood, Hydrolyzing Cellulose and Producing Poly-3-hydroxybutyrate.</title>
        <authorList>
            <person name="Mieszkin S."/>
            <person name="Pouder E."/>
            <person name="Uroz S."/>
            <person name="Simon-Colin C."/>
            <person name="Alain K."/>
        </authorList>
    </citation>
    <scope>NUCLEOTIDE SEQUENCE</scope>
    <source>
        <strain evidence="11">HW T2.11</strain>
    </source>
</reference>
<dbReference type="Proteomes" id="UP000708298">
    <property type="component" value="Unassembled WGS sequence"/>
</dbReference>
<keyword evidence="7 9" id="KW-1133">Transmembrane helix</keyword>
<dbReference type="FunFam" id="1.20.1740.10:FF:000001">
    <property type="entry name" value="Amino acid permease"/>
    <property type="match status" value="1"/>
</dbReference>
<accession>A0A963YTF7</accession>
<evidence type="ECO:0000259" key="10">
    <source>
        <dbReference type="Pfam" id="PF00324"/>
    </source>
</evidence>
<reference evidence="11" key="2">
    <citation type="submission" date="2021-01" db="EMBL/GenBank/DDBJ databases">
        <authorList>
            <person name="Mieszkin S."/>
            <person name="Pouder E."/>
            <person name="Alain K."/>
        </authorList>
    </citation>
    <scope>NUCLEOTIDE SEQUENCE</scope>
    <source>
        <strain evidence="11">HW T2.11</strain>
    </source>
</reference>
<feature type="transmembrane region" description="Helical" evidence="9">
    <location>
        <begin position="173"/>
        <end position="193"/>
    </location>
</feature>
<feature type="transmembrane region" description="Helical" evidence="9">
    <location>
        <begin position="140"/>
        <end position="161"/>
    </location>
</feature>
<evidence type="ECO:0000256" key="6">
    <source>
        <dbReference type="ARBA" id="ARBA00022970"/>
    </source>
</evidence>
<protein>
    <submittedName>
        <fullName evidence="11">Amino acid permease</fullName>
    </submittedName>
</protein>
<feature type="transmembrane region" description="Helical" evidence="9">
    <location>
        <begin position="107"/>
        <end position="128"/>
    </location>
</feature>
<evidence type="ECO:0000256" key="7">
    <source>
        <dbReference type="ARBA" id="ARBA00022989"/>
    </source>
</evidence>
<keyword evidence="4" id="KW-1003">Cell membrane</keyword>
<comment type="caution">
    <text evidence="11">The sequence shown here is derived from an EMBL/GenBank/DDBJ whole genome shotgun (WGS) entry which is preliminary data.</text>
</comment>
<evidence type="ECO:0000313" key="11">
    <source>
        <dbReference type="EMBL" id="MCB8876222.1"/>
    </source>
</evidence>
<evidence type="ECO:0000256" key="3">
    <source>
        <dbReference type="ARBA" id="ARBA00022448"/>
    </source>
</evidence>
<evidence type="ECO:0000256" key="2">
    <source>
        <dbReference type="ARBA" id="ARBA00008583"/>
    </source>
</evidence>
<feature type="transmembrane region" description="Helical" evidence="9">
    <location>
        <begin position="32"/>
        <end position="51"/>
    </location>
</feature>
<dbReference type="InterPro" id="IPR004841">
    <property type="entry name" value="AA-permease/SLC12A_dom"/>
</dbReference>
<dbReference type="InterPro" id="IPR004840">
    <property type="entry name" value="Amino_acid_permease_CS"/>
</dbReference>
<gene>
    <name evidence="11" type="ORF">ASILVAE211_13600</name>
</gene>
<feature type="transmembrane region" description="Helical" evidence="9">
    <location>
        <begin position="375"/>
        <end position="394"/>
    </location>
</feature>
<dbReference type="AlphaFoldDB" id="A0A963YTF7"/>
<evidence type="ECO:0000256" key="9">
    <source>
        <dbReference type="SAM" id="Phobius"/>
    </source>
</evidence>
<feature type="domain" description="Amino acid permease/ SLC12A" evidence="10">
    <location>
        <begin position="30"/>
        <end position="462"/>
    </location>
</feature>
<evidence type="ECO:0000256" key="1">
    <source>
        <dbReference type="ARBA" id="ARBA00004651"/>
    </source>
</evidence>
<dbReference type="EMBL" id="JAESVB010000005">
    <property type="protein sequence ID" value="MCB8876222.1"/>
    <property type="molecule type" value="Genomic_DNA"/>
</dbReference>
<dbReference type="PIRSF" id="PIRSF006060">
    <property type="entry name" value="AA_transporter"/>
    <property type="match status" value="1"/>
</dbReference>
<organism evidence="11 12">
    <name type="scientific">Acidisoma silvae</name>
    <dbReference type="NCBI Taxonomy" id="2802396"/>
    <lineage>
        <taxon>Bacteria</taxon>
        <taxon>Pseudomonadati</taxon>
        <taxon>Pseudomonadota</taxon>
        <taxon>Alphaproteobacteria</taxon>
        <taxon>Acetobacterales</taxon>
        <taxon>Acidocellaceae</taxon>
        <taxon>Acidisoma</taxon>
    </lineage>
</organism>
<evidence type="ECO:0000256" key="4">
    <source>
        <dbReference type="ARBA" id="ARBA00022475"/>
    </source>
</evidence>
<feature type="transmembrane region" description="Helical" evidence="9">
    <location>
        <begin position="213"/>
        <end position="234"/>
    </location>
</feature>
<sequence length="496" mass="53561">MTASKEQLDHIARIDAAEAGLKHGLSNRQIQMIAIGGAIGTGLFLGAGARLQVSGPALAIVYLVCGVVAFLILRALGELVMHRPTSGSFVSYSREFLGERASYVAGWLYFLNWAMTGIVDITAVALYMHYWHIFGDVPQWAFALIALVIVTAINMVGVKWFGEMEFWFAILKVAALVLFLIVGVVVLGAGIHVDGHTPGFAMISHNGGIFPHGLLPAIVLTQGVIFAYAGVEILGVAAGEAQDARKILPRAINSVIWRIAIFYVGSVVLLVMLLPWNAYHAGQSPFVTFFHALGIEGTGTAMNIIVITAALSSLNSGLYSTGRVLRSLAIGGSAPPQLAHLNAQAVPYKGIMVTVVVYLIGVVLNYVVPSQVFELVLNIASIGVLSTWAFIVVCQMKLRSSINRGENEAVSFRMPWAPFTSWLTLAFLLAVVVVMGFDYPDGTVTVAAIPVLAIILALGWILLHRRAEVESSSLPSATLTRRIFDRDEDKDRRDRH</sequence>
<evidence type="ECO:0000256" key="5">
    <source>
        <dbReference type="ARBA" id="ARBA00022692"/>
    </source>
</evidence>
<dbReference type="Gene3D" id="1.20.1740.10">
    <property type="entry name" value="Amino acid/polyamine transporter I"/>
    <property type="match status" value="1"/>
</dbReference>
<dbReference type="Pfam" id="PF00324">
    <property type="entry name" value="AA_permease"/>
    <property type="match status" value="1"/>
</dbReference>
<dbReference type="PANTHER" id="PTHR43495:SF1">
    <property type="entry name" value="L-ASPARAGINE PERMEASE"/>
    <property type="match status" value="1"/>
</dbReference>
<keyword evidence="12" id="KW-1185">Reference proteome</keyword>
<feature type="transmembrane region" description="Helical" evidence="9">
    <location>
        <begin position="415"/>
        <end position="437"/>
    </location>
</feature>
<keyword evidence="5 9" id="KW-0812">Transmembrane</keyword>
<dbReference type="GO" id="GO:0006865">
    <property type="term" value="P:amino acid transport"/>
    <property type="evidence" value="ECO:0007669"/>
    <property type="project" value="UniProtKB-KW"/>
</dbReference>
<feature type="transmembrane region" description="Helical" evidence="9">
    <location>
        <begin position="288"/>
        <end position="311"/>
    </location>
</feature>
<name>A0A963YTF7_9PROT</name>
<evidence type="ECO:0000313" key="12">
    <source>
        <dbReference type="Proteomes" id="UP000708298"/>
    </source>
</evidence>
<keyword evidence="3" id="KW-0813">Transport</keyword>